<protein>
    <submittedName>
        <fullName evidence="4">Nitroreductase family protein</fullName>
    </submittedName>
</protein>
<dbReference type="PANTHER" id="PTHR43673:SF10">
    <property type="entry name" value="NADH DEHYDROGENASE_NAD(P)H NITROREDUCTASE XCC3605-RELATED"/>
    <property type="match status" value="1"/>
</dbReference>
<dbReference type="InterPro" id="IPR000415">
    <property type="entry name" value="Nitroreductase-like"/>
</dbReference>
<evidence type="ECO:0000313" key="5">
    <source>
        <dbReference type="Proteomes" id="UP000644727"/>
    </source>
</evidence>
<proteinExistence type="inferred from homology"/>
<dbReference type="EMBL" id="JADEYR010000003">
    <property type="protein sequence ID" value="MBE9403477.1"/>
    <property type="molecule type" value="Genomic_DNA"/>
</dbReference>
<feature type="domain" description="Nitroreductase" evidence="3">
    <location>
        <begin position="190"/>
        <end position="243"/>
    </location>
</feature>
<evidence type="ECO:0000259" key="3">
    <source>
        <dbReference type="Pfam" id="PF00881"/>
    </source>
</evidence>
<dbReference type="SUPFAM" id="SSF55469">
    <property type="entry name" value="FMN-dependent nitroreductase-like"/>
    <property type="match status" value="1"/>
</dbReference>
<evidence type="ECO:0000313" key="4">
    <source>
        <dbReference type="EMBL" id="MBE9403477.1"/>
    </source>
</evidence>
<dbReference type="Proteomes" id="UP000644727">
    <property type="component" value="Unassembled WGS sequence"/>
</dbReference>
<keyword evidence="5" id="KW-1185">Reference proteome</keyword>
<keyword evidence="2" id="KW-0560">Oxidoreductase</keyword>
<feature type="domain" description="Nitroreductase" evidence="3">
    <location>
        <begin position="264"/>
        <end position="335"/>
    </location>
</feature>
<reference evidence="4 5" key="1">
    <citation type="submission" date="2020-10" db="EMBL/GenBank/DDBJ databases">
        <title>Draft genome and description of Brachybacterium epidermidis sp nov.</title>
        <authorList>
            <person name="Boxberger M."/>
            <person name="La Scola B."/>
        </authorList>
    </citation>
    <scope>NUCLEOTIDE SEQUENCE [LARGE SCALE GENOMIC DNA]</scope>
    <source>
        <strain evidence="4 5">Marseille-Q2903</strain>
    </source>
</reference>
<comment type="caution">
    <text evidence="4">The sequence shown here is derived from an EMBL/GenBank/DDBJ whole genome shotgun (WGS) entry which is preliminary data.</text>
</comment>
<organism evidence="4 5">
    <name type="scientific">Brachybacterium epidermidis</name>
    <dbReference type="NCBI Taxonomy" id="2781983"/>
    <lineage>
        <taxon>Bacteria</taxon>
        <taxon>Bacillati</taxon>
        <taxon>Actinomycetota</taxon>
        <taxon>Actinomycetes</taxon>
        <taxon>Micrococcales</taxon>
        <taxon>Dermabacteraceae</taxon>
        <taxon>Brachybacterium</taxon>
    </lineage>
</organism>
<dbReference type="Gene3D" id="3.40.109.10">
    <property type="entry name" value="NADH Oxidase"/>
    <property type="match status" value="1"/>
</dbReference>
<accession>A0ABR9VZ61</accession>
<sequence>MLKKLKAIAKELLAITAIRRVYETVNRAFLETFGSSRVLTHLFFVVSFLTFNREQSAVLRGRRNYYRNKHRDRVTHVELRRNIHRLEKGLIMRPRRDVFARDYITETIEFYEEAARQCRTAPGTMDTAEMEWAHDVLAEYFRVATGDDPRIHDARARFEAAGHDGVETGKIPHPKEQLSDIDYDSLEKLVMQRRSVRWFEQRRVERDLIDRALLLARQAPTACNRLPYEFRIYDDPALAKEIAGIPFGTGGYSQNVPAIAVVVGKLESYFSPRDRHAIYVDSSLAAMQFMLGLETLGLSSCVINWPDFEPLEAKMQKRLKLAVSDRVVMLIAFGHADPDALVPYSAKKELDTFRRYND</sequence>
<evidence type="ECO:0000256" key="2">
    <source>
        <dbReference type="ARBA" id="ARBA00023002"/>
    </source>
</evidence>
<comment type="similarity">
    <text evidence="1">Belongs to the nitroreductase family.</text>
</comment>
<dbReference type="Pfam" id="PF00881">
    <property type="entry name" value="Nitroreductase"/>
    <property type="match status" value="2"/>
</dbReference>
<dbReference type="PANTHER" id="PTHR43673">
    <property type="entry name" value="NAD(P)H NITROREDUCTASE YDGI-RELATED"/>
    <property type="match status" value="1"/>
</dbReference>
<dbReference type="RefSeq" id="WP_193865228.1">
    <property type="nucleotide sequence ID" value="NZ_JADEYR010000003.1"/>
</dbReference>
<dbReference type="InterPro" id="IPR029479">
    <property type="entry name" value="Nitroreductase"/>
</dbReference>
<gene>
    <name evidence="4" type="ORF">IOE58_04500</name>
</gene>
<evidence type="ECO:0000256" key="1">
    <source>
        <dbReference type="ARBA" id="ARBA00007118"/>
    </source>
</evidence>
<name>A0ABR9VZ61_9MICO</name>
<dbReference type="CDD" id="cd02062">
    <property type="entry name" value="Nitro_FMN_reductase"/>
    <property type="match status" value="1"/>
</dbReference>